<evidence type="ECO:0000256" key="1">
    <source>
        <dbReference type="SAM" id="MobiDB-lite"/>
    </source>
</evidence>
<proteinExistence type="predicted"/>
<dbReference type="Proteomes" id="UP000766336">
    <property type="component" value="Unassembled WGS sequence"/>
</dbReference>
<feature type="region of interest" description="Disordered" evidence="1">
    <location>
        <begin position="25"/>
        <end position="46"/>
    </location>
</feature>
<gene>
    <name evidence="2" type="ORF">KHU32_15340</name>
</gene>
<name>A0ABS5QFP7_9PROT</name>
<feature type="compositionally biased region" description="Basic and acidic residues" evidence="1">
    <location>
        <begin position="28"/>
        <end position="43"/>
    </location>
</feature>
<feature type="region of interest" description="Disordered" evidence="1">
    <location>
        <begin position="1"/>
        <end position="20"/>
    </location>
</feature>
<protein>
    <submittedName>
        <fullName evidence="2">Uncharacterized protein</fullName>
    </submittedName>
</protein>
<dbReference type="RefSeq" id="WP_213671031.1">
    <property type="nucleotide sequence ID" value="NZ_JAHCDA010000003.1"/>
</dbReference>
<organism evidence="2 3">
    <name type="scientific">Roseococcus pinisoli</name>
    <dbReference type="NCBI Taxonomy" id="2835040"/>
    <lineage>
        <taxon>Bacteria</taxon>
        <taxon>Pseudomonadati</taxon>
        <taxon>Pseudomonadota</taxon>
        <taxon>Alphaproteobacteria</taxon>
        <taxon>Acetobacterales</taxon>
        <taxon>Roseomonadaceae</taxon>
        <taxon>Roseococcus</taxon>
    </lineage>
</organism>
<keyword evidence="3" id="KW-1185">Reference proteome</keyword>
<evidence type="ECO:0000313" key="3">
    <source>
        <dbReference type="Proteomes" id="UP000766336"/>
    </source>
</evidence>
<comment type="caution">
    <text evidence="2">The sequence shown here is derived from an EMBL/GenBank/DDBJ whole genome shotgun (WGS) entry which is preliminary data.</text>
</comment>
<accession>A0ABS5QFP7</accession>
<reference evidence="2 3" key="1">
    <citation type="submission" date="2021-05" db="EMBL/GenBank/DDBJ databases">
        <title>Roseococcus sp. XZZS9, whole genome shotgun sequencing project.</title>
        <authorList>
            <person name="Zhao G."/>
            <person name="Shen L."/>
        </authorList>
    </citation>
    <scope>NUCLEOTIDE SEQUENCE [LARGE SCALE GENOMIC DNA]</scope>
    <source>
        <strain evidence="2 3">XZZS9</strain>
    </source>
</reference>
<dbReference type="EMBL" id="JAHCDA010000003">
    <property type="protein sequence ID" value="MBS7812323.1"/>
    <property type="molecule type" value="Genomic_DNA"/>
</dbReference>
<evidence type="ECO:0000313" key="2">
    <source>
        <dbReference type="EMBL" id="MBS7812323.1"/>
    </source>
</evidence>
<sequence>MAITKKIKTSDEPNEEAVLHSAAAKASIEVKHPDGSTTTKDEPVGGAKLFKEPPCTVGFTLGCTIPLAPYTSGRAEVSLSVPCGHGEINKVYDFAKKWVEDRMETVSSELAASMAPTT</sequence>